<sequence>MRKSNKPTKPAKPMHQALKPTWAVWLLIAAILYPLAVSVSTGASLWAGVAVQLLGLIPALLCTPFIWRGNSPYALIWVSMVALVYLGAAGVMALLRLYEAAPVAVSVVQCIEAVLLLIINCQLFLLLKRLPAMHKQNAQFK</sequence>
<name>A0A1T0CL57_9GAMM</name>
<protein>
    <recommendedName>
        <fullName evidence="4">DUF2069 domain-containing protein</fullName>
    </recommendedName>
</protein>
<feature type="transmembrane region" description="Helical" evidence="1">
    <location>
        <begin position="104"/>
        <end position="127"/>
    </location>
</feature>
<dbReference type="AlphaFoldDB" id="A0A1T0CL57"/>
<organism evidence="2 3">
    <name type="scientific">Moraxella porci DSM 25326</name>
    <dbReference type="NCBI Taxonomy" id="573983"/>
    <lineage>
        <taxon>Bacteria</taxon>
        <taxon>Pseudomonadati</taxon>
        <taxon>Pseudomonadota</taxon>
        <taxon>Gammaproteobacteria</taxon>
        <taxon>Moraxellales</taxon>
        <taxon>Moraxellaceae</taxon>
        <taxon>Moraxella</taxon>
    </lineage>
</organism>
<feature type="transmembrane region" description="Helical" evidence="1">
    <location>
        <begin position="45"/>
        <end position="67"/>
    </location>
</feature>
<evidence type="ECO:0000313" key="2">
    <source>
        <dbReference type="EMBL" id="OOS23054.1"/>
    </source>
</evidence>
<reference evidence="2 3" key="1">
    <citation type="submission" date="2017-02" db="EMBL/GenBank/DDBJ databases">
        <title>Draft genome sequence of Moraxella porci CCUG 54912T type strain.</title>
        <authorList>
            <person name="Salva-Serra F."/>
            <person name="Engstrom-Jakobsson H."/>
            <person name="Thorell K."/>
            <person name="Jaen-Luchoro D."/>
            <person name="Gonzales-Siles L."/>
            <person name="Karlsson R."/>
            <person name="Yazdan S."/>
            <person name="Boulund F."/>
            <person name="Johnning A."/>
            <person name="Engstrand L."/>
            <person name="Kristiansson E."/>
            <person name="Moore E."/>
        </authorList>
    </citation>
    <scope>NUCLEOTIDE SEQUENCE [LARGE SCALE GENOMIC DNA]</scope>
    <source>
        <strain evidence="2 3">CCUG 54912</strain>
    </source>
</reference>
<keyword evidence="3" id="KW-1185">Reference proteome</keyword>
<feature type="transmembrane region" description="Helical" evidence="1">
    <location>
        <begin position="21"/>
        <end position="39"/>
    </location>
</feature>
<dbReference type="EMBL" id="MUYV01000021">
    <property type="protein sequence ID" value="OOS23054.1"/>
    <property type="molecule type" value="Genomic_DNA"/>
</dbReference>
<dbReference type="RefSeq" id="WP_078318584.1">
    <property type="nucleotide sequence ID" value="NZ_MUYV01000021.1"/>
</dbReference>
<proteinExistence type="predicted"/>
<dbReference type="STRING" id="573983.B0681_10085"/>
<feature type="transmembrane region" description="Helical" evidence="1">
    <location>
        <begin position="74"/>
        <end position="98"/>
    </location>
</feature>
<comment type="caution">
    <text evidence="2">The sequence shown here is derived from an EMBL/GenBank/DDBJ whole genome shotgun (WGS) entry which is preliminary data.</text>
</comment>
<evidence type="ECO:0000313" key="3">
    <source>
        <dbReference type="Proteomes" id="UP000190683"/>
    </source>
</evidence>
<dbReference type="Proteomes" id="UP000190683">
    <property type="component" value="Unassembled WGS sequence"/>
</dbReference>
<evidence type="ECO:0008006" key="4">
    <source>
        <dbReference type="Google" id="ProtNLM"/>
    </source>
</evidence>
<accession>A0A1T0CL57</accession>
<keyword evidence="1" id="KW-1133">Transmembrane helix</keyword>
<evidence type="ECO:0000256" key="1">
    <source>
        <dbReference type="SAM" id="Phobius"/>
    </source>
</evidence>
<keyword evidence="1" id="KW-0812">Transmembrane</keyword>
<gene>
    <name evidence="2" type="ORF">B0681_10085</name>
</gene>
<keyword evidence="1" id="KW-0472">Membrane</keyword>